<evidence type="ECO:0000313" key="1">
    <source>
        <dbReference type="EMBL" id="CAB4241700.1"/>
    </source>
</evidence>
<accession>A0A6J5TDI3</accession>
<name>A0A6J5TDI3_9CAUD</name>
<reference evidence="1" key="1">
    <citation type="submission" date="2020-05" db="EMBL/GenBank/DDBJ databases">
        <authorList>
            <person name="Chiriac C."/>
            <person name="Salcher M."/>
            <person name="Ghai R."/>
            <person name="Kavagutti S V."/>
        </authorList>
    </citation>
    <scope>NUCLEOTIDE SEQUENCE</scope>
</reference>
<gene>
    <name evidence="1" type="ORF">UFOVP71_238</name>
</gene>
<sequence>MEPSKPNHMYTIRYTLKREQITDFLNQLEDMRQDYMEAAVEASKFKDANEVINHIKSL</sequence>
<dbReference type="EMBL" id="LR797824">
    <property type="protein sequence ID" value="CAB4241700.1"/>
    <property type="molecule type" value="Genomic_DNA"/>
</dbReference>
<protein>
    <submittedName>
        <fullName evidence="1">Uncharacterized protein</fullName>
    </submittedName>
</protein>
<proteinExistence type="predicted"/>
<organism evidence="1">
    <name type="scientific">uncultured Caudovirales phage</name>
    <dbReference type="NCBI Taxonomy" id="2100421"/>
    <lineage>
        <taxon>Viruses</taxon>
        <taxon>Duplodnaviria</taxon>
        <taxon>Heunggongvirae</taxon>
        <taxon>Uroviricota</taxon>
        <taxon>Caudoviricetes</taxon>
        <taxon>Peduoviridae</taxon>
        <taxon>Maltschvirus</taxon>
        <taxon>Maltschvirus maltsch</taxon>
    </lineage>
</organism>